<dbReference type="GO" id="GO:0005730">
    <property type="term" value="C:nucleolus"/>
    <property type="evidence" value="ECO:0007669"/>
    <property type="project" value="UniProtKB-SubCell"/>
</dbReference>
<keyword evidence="11" id="KW-0804">Transcription</keyword>
<evidence type="ECO:0000256" key="23">
    <source>
        <dbReference type="SAM" id="MobiDB-lite"/>
    </source>
</evidence>
<dbReference type="Pfam" id="PF09445">
    <property type="entry name" value="Methyltransf_15"/>
    <property type="match status" value="1"/>
</dbReference>
<dbReference type="FunFam" id="3.40.50.150:FF:000066">
    <property type="entry name" value="Trimethylguanosine synthase 1"/>
    <property type="match status" value="1"/>
</dbReference>
<evidence type="ECO:0000256" key="19">
    <source>
        <dbReference type="ARBA" id="ARBA00057179"/>
    </source>
</evidence>
<evidence type="ECO:0000256" key="22">
    <source>
        <dbReference type="ARBA" id="ARBA00081504"/>
    </source>
</evidence>
<dbReference type="SMR" id="B4JI43"/>
<keyword evidence="5" id="KW-0963">Cytoplasm</keyword>
<protein>
    <recommendedName>
        <fullName evidence="4">Trimethylguanosine synthase</fullName>
    </recommendedName>
    <alternativeName>
        <fullName evidence="18">Cap-specific guanine-N(2) methyltransferase</fullName>
    </alternativeName>
    <alternativeName>
        <fullName evidence="21">Nuclear receptor coactivator 6-interacting protein</fullName>
    </alternativeName>
    <alternativeName>
        <fullName evidence="22">PRIP-interacting protein with methyltransferase motif</fullName>
    </alternativeName>
</protein>
<evidence type="ECO:0000313" key="24">
    <source>
        <dbReference type="EMBL" id="EDV92924.1"/>
    </source>
</evidence>
<sequence length="438" mass="50479">MNSHYLSTSRNNPQLYAFSQLFESSGYVDLQPEWKEQVQQTAWLEFWRREGHELLEVNWHRQHPDYKLAIELASVEERASWQQLWEEHASDQSAVFWHIFSCALDNYEQDLINGLRGVEQSLKEIDENLTHLYIERSESSDSESLDDEQQQLRLLGLPTSFGVQTERIKHKSKRQPANESESECDANSLNMDNDNNEILHAVQTRTIKKTKDKKKNNKSRIPHFMRDNEKPLLKYWLKRFSLFSRFDQGIQLDPESWYSVTPEKVARQTARRLACDVIVDAFCGCGGNAIQFAKTCGRVIAIDIDAGKLAMAKHNAGIYGVAHKIDFIQADFLQFASSTSLRPDVVFLSPPWGGPDYLKQANFDIEQCLLPLGAKQLIQYARRLTNNIGFFLPRNSNLKQVIALTHPGQQCEMEYNYLNVRLVAITAYYGDSLIIPKK</sequence>
<evidence type="ECO:0000256" key="21">
    <source>
        <dbReference type="ARBA" id="ARBA00079339"/>
    </source>
</evidence>
<accession>B4JI43</accession>
<dbReference type="eggNOG" id="KOG2730">
    <property type="taxonomic scope" value="Eukaryota"/>
</dbReference>
<evidence type="ECO:0000256" key="12">
    <source>
        <dbReference type="ARBA" id="ARBA00023242"/>
    </source>
</evidence>
<dbReference type="AlphaFoldDB" id="B4JI43"/>
<dbReference type="CDD" id="cd02440">
    <property type="entry name" value="AdoMet_MTases"/>
    <property type="match status" value="1"/>
</dbReference>
<evidence type="ECO:0000313" key="25">
    <source>
        <dbReference type="Proteomes" id="UP000001070"/>
    </source>
</evidence>
<comment type="subunit">
    <text evidence="20">May form homooligomers. Interacts with CREBBP/CBP, EED/WAIT1, EP300/P300, NCOA6/PRIP, PPARBP/PBP and SMN.</text>
</comment>
<evidence type="ECO:0000256" key="7">
    <source>
        <dbReference type="ARBA" id="ARBA00022603"/>
    </source>
</evidence>
<dbReference type="SUPFAM" id="SSF53335">
    <property type="entry name" value="S-adenosyl-L-methionine-dependent methyltransferases"/>
    <property type="match status" value="1"/>
</dbReference>
<feature type="region of interest" description="Disordered" evidence="23">
    <location>
        <begin position="165"/>
        <end position="190"/>
    </location>
</feature>
<evidence type="ECO:0000256" key="20">
    <source>
        <dbReference type="ARBA" id="ARBA00064494"/>
    </source>
</evidence>
<evidence type="ECO:0000256" key="2">
    <source>
        <dbReference type="ARBA" id="ARBA00004496"/>
    </source>
</evidence>
<dbReference type="GO" id="GO:0015030">
    <property type="term" value="C:Cajal body"/>
    <property type="evidence" value="ECO:0007669"/>
    <property type="project" value="UniProtKB-SubCell"/>
</dbReference>
<dbReference type="Proteomes" id="UP000001070">
    <property type="component" value="Unassembled WGS sequence"/>
</dbReference>
<dbReference type="STRING" id="7222.B4JI43"/>
<dbReference type="PANTHER" id="PTHR14741:SF32">
    <property type="entry name" value="TRIMETHYLGUANOSINE SYNTHASE"/>
    <property type="match status" value="1"/>
</dbReference>
<keyword evidence="7" id="KW-0489">Methyltransferase</keyword>
<feature type="compositionally biased region" description="Polar residues" evidence="23">
    <location>
        <begin position="175"/>
        <end position="190"/>
    </location>
</feature>
<evidence type="ECO:0000256" key="6">
    <source>
        <dbReference type="ARBA" id="ARBA00022553"/>
    </source>
</evidence>
<comment type="catalytic activity">
    <reaction evidence="17">
        <text>a 5'-end (N(7)-methyl 5'-triphosphoguanosine)-ribonucleoside in snRNA + S-adenosyl-L-methionine = a 5'-end (N(2),N(7)-dimethyl 5'-triphosphoguanosine)-ribonucleoside in snRNA + S-adenosyl-L-homocysteine + H(+)</text>
        <dbReference type="Rhea" id="RHEA:78471"/>
        <dbReference type="Rhea" id="RHEA-COMP:19085"/>
        <dbReference type="Rhea" id="RHEA-COMP:19087"/>
        <dbReference type="ChEBI" id="CHEBI:15378"/>
        <dbReference type="ChEBI" id="CHEBI:57856"/>
        <dbReference type="ChEBI" id="CHEBI:59789"/>
        <dbReference type="ChEBI" id="CHEBI:156461"/>
        <dbReference type="ChEBI" id="CHEBI:172880"/>
    </reaction>
    <physiologicalReaction direction="left-to-right" evidence="17">
        <dbReference type="Rhea" id="RHEA:78472"/>
    </physiologicalReaction>
</comment>
<keyword evidence="6" id="KW-0597">Phosphoprotein</keyword>
<dbReference type="InterPro" id="IPR029063">
    <property type="entry name" value="SAM-dependent_MTases_sf"/>
</dbReference>
<dbReference type="InParanoid" id="B4JI43"/>
<evidence type="ECO:0000256" key="15">
    <source>
        <dbReference type="ARBA" id="ARBA00048740"/>
    </source>
</evidence>
<evidence type="ECO:0000256" key="5">
    <source>
        <dbReference type="ARBA" id="ARBA00022490"/>
    </source>
</evidence>
<evidence type="ECO:0000256" key="11">
    <source>
        <dbReference type="ARBA" id="ARBA00023163"/>
    </source>
</evidence>
<gene>
    <name evidence="24" type="primary">Dgri\GH18564</name>
    <name evidence="24" type="ORF">Dgri_GH18564</name>
</gene>
<reference evidence="24 25" key="1">
    <citation type="journal article" date="2007" name="Nature">
        <title>Evolution of genes and genomes on the Drosophila phylogeny.</title>
        <authorList>
            <consortium name="Drosophila 12 Genomes Consortium"/>
            <person name="Clark A.G."/>
            <person name="Eisen M.B."/>
            <person name="Smith D.R."/>
            <person name="Bergman C.M."/>
            <person name="Oliver B."/>
            <person name="Markow T.A."/>
            <person name="Kaufman T.C."/>
            <person name="Kellis M."/>
            <person name="Gelbart W."/>
            <person name="Iyer V.N."/>
            <person name="Pollard D.A."/>
            <person name="Sackton T.B."/>
            <person name="Larracuente A.M."/>
            <person name="Singh N.D."/>
            <person name="Abad J.P."/>
            <person name="Abt D.N."/>
            <person name="Adryan B."/>
            <person name="Aguade M."/>
            <person name="Akashi H."/>
            <person name="Anderson W.W."/>
            <person name="Aquadro C.F."/>
            <person name="Ardell D.H."/>
            <person name="Arguello R."/>
            <person name="Artieri C.G."/>
            <person name="Barbash D.A."/>
            <person name="Barker D."/>
            <person name="Barsanti P."/>
            <person name="Batterham P."/>
            <person name="Batzoglou S."/>
            <person name="Begun D."/>
            <person name="Bhutkar A."/>
            <person name="Blanco E."/>
            <person name="Bosak S.A."/>
            <person name="Bradley R.K."/>
            <person name="Brand A.D."/>
            <person name="Brent M.R."/>
            <person name="Brooks A.N."/>
            <person name="Brown R.H."/>
            <person name="Butlin R.K."/>
            <person name="Caggese C."/>
            <person name="Calvi B.R."/>
            <person name="Bernardo de Carvalho A."/>
            <person name="Caspi A."/>
            <person name="Castrezana S."/>
            <person name="Celniker S.E."/>
            <person name="Chang J.L."/>
            <person name="Chapple C."/>
            <person name="Chatterji S."/>
            <person name="Chinwalla A."/>
            <person name="Civetta A."/>
            <person name="Clifton S.W."/>
            <person name="Comeron J.M."/>
            <person name="Costello J.C."/>
            <person name="Coyne J.A."/>
            <person name="Daub J."/>
            <person name="David R.G."/>
            <person name="Delcher A.L."/>
            <person name="Delehaunty K."/>
            <person name="Do C.B."/>
            <person name="Ebling H."/>
            <person name="Edwards K."/>
            <person name="Eickbush T."/>
            <person name="Evans J.D."/>
            <person name="Filipski A."/>
            <person name="Findeiss S."/>
            <person name="Freyhult E."/>
            <person name="Fulton L."/>
            <person name="Fulton R."/>
            <person name="Garcia A.C."/>
            <person name="Gardiner A."/>
            <person name="Garfield D.A."/>
            <person name="Garvin B.E."/>
            <person name="Gibson G."/>
            <person name="Gilbert D."/>
            <person name="Gnerre S."/>
            <person name="Godfrey J."/>
            <person name="Good R."/>
            <person name="Gotea V."/>
            <person name="Gravely B."/>
            <person name="Greenberg A.J."/>
            <person name="Griffiths-Jones S."/>
            <person name="Gross S."/>
            <person name="Guigo R."/>
            <person name="Gustafson E.A."/>
            <person name="Haerty W."/>
            <person name="Hahn M.W."/>
            <person name="Halligan D.L."/>
            <person name="Halpern A.L."/>
            <person name="Halter G.M."/>
            <person name="Han M.V."/>
            <person name="Heger A."/>
            <person name="Hillier L."/>
            <person name="Hinrichs A.S."/>
            <person name="Holmes I."/>
            <person name="Hoskins R.A."/>
            <person name="Hubisz M.J."/>
            <person name="Hultmark D."/>
            <person name="Huntley M.A."/>
            <person name="Jaffe D.B."/>
            <person name="Jagadeeshan S."/>
            <person name="Jeck W.R."/>
            <person name="Johnson J."/>
            <person name="Jones C.D."/>
            <person name="Jordan W.C."/>
            <person name="Karpen G.H."/>
            <person name="Kataoka E."/>
            <person name="Keightley P.D."/>
            <person name="Kheradpour P."/>
            <person name="Kirkness E.F."/>
            <person name="Koerich L.B."/>
            <person name="Kristiansen K."/>
            <person name="Kudrna D."/>
            <person name="Kulathinal R.J."/>
            <person name="Kumar S."/>
            <person name="Kwok R."/>
            <person name="Lander E."/>
            <person name="Langley C.H."/>
            <person name="Lapoint R."/>
            <person name="Lazzaro B.P."/>
            <person name="Lee S.J."/>
            <person name="Levesque L."/>
            <person name="Li R."/>
            <person name="Lin C.F."/>
            <person name="Lin M.F."/>
            <person name="Lindblad-Toh K."/>
            <person name="Llopart A."/>
            <person name="Long M."/>
            <person name="Low L."/>
            <person name="Lozovsky E."/>
            <person name="Lu J."/>
            <person name="Luo M."/>
            <person name="Machado C.A."/>
            <person name="Makalowski W."/>
            <person name="Marzo M."/>
            <person name="Matsuda M."/>
            <person name="Matzkin L."/>
            <person name="McAllister B."/>
            <person name="McBride C.S."/>
            <person name="McKernan B."/>
            <person name="McKernan K."/>
            <person name="Mendez-Lago M."/>
            <person name="Minx P."/>
            <person name="Mollenhauer M.U."/>
            <person name="Montooth K."/>
            <person name="Mount S.M."/>
            <person name="Mu X."/>
            <person name="Myers E."/>
            <person name="Negre B."/>
            <person name="Newfeld S."/>
            <person name="Nielsen R."/>
            <person name="Noor M.A."/>
            <person name="O'Grady P."/>
            <person name="Pachter L."/>
            <person name="Papaceit M."/>
            <person name="Parisi M.J."/>
            <person name="Parisi M."/>
            <person name="Parts L."/>
            <person name="Pedersen J.S."/>
            <person name="Pesole G."/>
            <person name="Phillippy A.M."/>
            <person name="Ponting C.P."/>
            <person name="Pop M."/>
            <person name="Porcelli D."/>
            <person name="Powell J.R."/>
            <person name="Prohaska S."/>
            <person name="Pruitt K."/>
            <person name="Puig M."/>
            <person name="Quesneville H."/>
            <person name="Ram K.R."/>
            <person name="Rand D."/>
            <person name="Rasmussen M.D."/>
            <person name="Reed L.K."/>
            <person name="Reenan R."/>
            <person name="Reily A."/>
            <person name="Remington K.A."/>
            <person name="Rieger T.T."/>
            <person name="Ritchie M.G."/>
            <person name="Robin C."/>
            <person name="Rogers Y.H."/>
            <person name="Rohde C."/>
            <person name="Rozas J."/>
            <person name="Rubenfield M.J."/>
            <person name="Ruiz A."/>
            <person name="Russo S."/>
            <person name="Salzberg S.L."/>
            <person name="Sanchez-Gracia A."/>
            <person name="Saranga D.J."/>
            <person name="Sato H."/>
            <person name="Schaeffer S.W."/>
            <person name="Schatz M.C."/>
            <person name="Schlenke T."/>
            <person name="Schwartz R."/>
            <person name="Segarra C."/>
            <person name="Singh R.S."/>
            <person name="Sirot L."/>
            <person name="Sirota M."/>
            <person name="Sisneros N.B."/>
            <person name="Smith C.D."/>
            <person name="Smith T.F."/>
            <person name="Spieth J."/>
            <person name="Stage D.E."/>
            <person name="Stark A."/>
            <person name="Stephan W."/>
            <person name="Strausberg R.L."/>
            <person name="Strempel S."/>
            <person name="Sturgill D."/>
            <person name="Sutton G."/>
            <person name="Sutton G.G."/>
            <person name="Tao W."/>
            <person name="Teichmann S."/>
            <person name="Tobari Y.N."/>
            <person name="Tomimura Y."/>
            <person name="Tsolas J.M."/>
            <person name="Valente V.L."/>
            <person name="Venter E."/>
            <person name="Venter J.C."/>
            <person name="Vicario S."/>
            <person name="Vieira F.G."/>
            <person name="Vilella A.J."/>
            <person name="Villasante A."/>
            <person name="Walenz B."/>
            <person name="Wang J."/>
            <person name="Wasserman M."/>
            <person name="Watts T."/>
            <person name="Wilson D."/>
            <person name="Wilson R.K."/>
            <person name="Wing R.A."/>
            <person name="Wolfner M.F."/>
            <person name="Wong A."/>
            <person name="Wong G.K."/>
            <person name="Wu C.I."/>
            <person name="Wu G."/>
            <person name="Yamamoto D."/>
            <person name="Yang H.P."/>
            <person name="Yang S.P."/>
            <person name="Yorke J.A."/>
            <person name="Yoshida K."/>
            <person name="Zdobnov E."/>
            <person name="Zhang P."/>
            <person name="Zhang Y."/>
            <person name="Zimin A.V."/>
            <person name="Baldwin J."/>
            <person name="Abdouelleil A."/>
            <person name="Abdulkadir J."/>
            <person name="Abebe A."/>
            <person name="Abera B."/>
            <person name="Abreu J."/>
            <person name="Acer S.C."/>
            <person name="Aftuck L."/>
            <person name="Alexander A."/>
            <person name="An P."/>
            <person name="Anderson E."/>
            <person name="Anderson S."/>
            <person name="Arachi H."/>
            <person name="Azer M."/>
            <person name="Bachantsang P."/>
            <person name="Barry A."/>
            <person name="Bayul T."/>
            <person name="Berlin A."/>
            <person name="Bessette D."/>
            <person name="Bloom T."/>
            <person name="Blye J."/>
            <person name="Boguslavskiy L."/>
            <person name="Bonnet C."/>
            <person name="Boukhgalter B."/>
            <person name="Bourzgui I."/>
            <person name="Brown A."/>
            <person name="Cahill P."/>
            <person name="Channer S."/>
            <person name="Cheshatsang Y."/>
            <person name="Chuda L."/>
            <person name="Citroen M."/>
            <person name="Collymore A."/>
            <person name="Cooke P."/>
            <person name="Costello M."/>
            <person name="D'Aco K."/>
            <person name="Daza R."/>
            <person name="De Haan G."/>
            <person name="DeGray S."/>
            <person name="DeMaso C."/>
            <person name="Dhargay N."/>
            <person name="Dooley K."/>
            <person name="Dooley E."/>
            <person name="Doricent M."/>
            <person name="Dorje P."/>
            <person name="Dorjee K."/>
            <person name="Dupes A."/>
            <person name="Elong R."/>
            <person name="Falk J."/>
            <person name="Farina A."/>
            <person name="Faro S."/>
            <person name="Ferguson D."/>
            <person name="Fisher S."/>
            <person name="Foley C.D."/>
            <person name="Franke A."/>
            <person name="Friedrich D."/>
            <person name="Gadbois L."/>
            <person name="Gearin G."/>
            <person name="Gearin C.R."/>
            <person name="Giannoukos G."/>
            <person name="Goode T."/>
            <person name="Graham J."/>
            <person name="Grandbois E."/>
            <person name="Grewal S."/>
            <person name="Gyaltsen K."/>
            <person name="Hafez N."/>
            <person name="Hagos B."/>
            <person name="Hall J."/>
            <person name="Henson C."/>
            <person name="Hollinger A."/>
            <person name="Honan T."/>
            <person name="Huard M.D."/>
            <person name="Hughes L."/>
            <person name="Hurhula B."/>
            <person name="Husby M.E."/>
            <person name="Kamat A."/>
            <person name="Kanga B."/>
            <person name="Kashin S."/>
            <person name="Khazanovich D."/>
            <person name="Kisner P."/>
            <person name="Lance K."/>
            <person name="Lara M."/>
            <person name="Lee W."/>
            <person name="Lennon N."/>
            <person name="Letendre F."/>
            <person name="LeVine R."/>
            <person name="Lipovsky A."/>
            <person name="Liu X."/>
            <person name="Liu J."/>
            <person name="Liu S."/>
            <person name="Lokyitsang T."/>
            <person name="Lokyitsang Y."/>
            <person name="Lubonja R."/>
            <person name="Lui A."/>
            <person name="MacDonald P."/>
            <person name="Magnisalis V."/>
            <person name="Maru K."/>
            <person name="Matthews C."/>
            <person name="McCusker W."/>
            <person name="McDonough S."/>
            <person name="Mehta T."/>
            <person name="Meldrim J."/>
            <person name="Meneus L."/>
            <person name="Mihai O."/>
            <person name="Mihalev A."/>
            <person name="Mihova T."/>
            <person name="Mittelman R."/>
            <person name="Mlenga V."/>
            <person name="Montmayeur A."/>
            <person name="Mulrain L."/>
            <person name="Navidi A."/>
            <person name="Naylor J."/>
            <person name="Negash T."/>
            <person name="Nguyen T."/>
            <person name="Nguyen N."/>
            <person name="Nicol R."/>
            <person name="Norbu C."/>
            <person name="Norbu N."/>
            <person name="Novod N."/>
            <person name="O'Neill B."/>
            <person name="Osman S."/>
            <person name="Markiewicz E."/>
            <person name="Oyono O.L."/>
            <person name="Patti C."/>
            <person name="Phunkhang P."/>
            <person name="Pierre F."/>
            <person name="Priest M."/>
            <person name="Raghuraman S."/>
            <person name="Rege F."/>
            <person name="Reyes R."/>
            <person name="Rise C."/>
            <person name="Rogov P."/>
            <person name="Ross K."/>
            <person name="Ryan E."/>
            <person name="Settipalli S."/>
            <person name="Shea T."/>
            <person name="Sherpa N."/>
            <person name="Shi L."/>
            <person name="Shih D."/>
            <person name="Sparrow T."/>
            <person name="Spaulding J."/>
            <person name="Stalker J."/>
            <person name="Stange-Thomann N."/>
            <person name="Stavropoulos S."/>
            <person name="Stone C."/>
            <person name="Strader C."/>
            <person name="Tesfaye S."/>
            <person name="Thomson T."/>
            <person name="Thoulutsang Y."/>
            <person name="Thoulutsang D."/>
            <person name="Topham K."/>
            <person name="Topping I."/>
            <person name="Tsamla T."/>
            <person name="Vassiliev H."/>
            <person name="Vo A."/>
            <person name="Wangchuk T."/>
            <person name="Wangdi T."/>
            <person name="Weiand M."/>
            <person name="Wilkinson J."/>
            <person name="Wilson A."/>
            <person name="Yadav S."/>
            <person name="Young G."/>
            <person name="Yu Q."/>
            <person name="Zembek L."/>
            <person name="Zhong D."/>
            <person name="Zimmer A."/>
            <person name="Zwirko Z."/>
            <person name="Jaffe D.B."/>
            <person name="Alvarez P."/>
            <person name="Brockman W."/>
            <person name="Butler J."/>
            <person name="Chin C."/>
            <person name="Gnerre S."/>
            <person name="Grabherr M."/>
            <person name="Kleber M."/>
            <person name="Mauceli E."/>
            <person name="MacCallum I."/>
        </authorList>
    </citation>
    <scope>NUCLEOTIDE SEQUENCE [LARGE SCALE GENOMIC DNA]</scope>
    <source>
        <strain evidence="25">Tucson 15287-2541.00</strain>
    </source>
</reference>
<comment type="function">
    <text evidence="19">Catalyzes the 2 serial methylation steps for the conversion of the 7-monomethylguanosine (m(7)G) caps of snRNAs and snoRNAs to a 2,2,7-trimethylguanosine (m(2,2,7)G) cap structure. The enzyme is specific for guanine, and N7 methylation must precede N2 methylation. Hypermethylation of the m7G cap of U snRNAs leads to their concentration in nuclear foci, their colocalization with coilin and the formation of canonical Cajal bodies (CBs). Plays a role in transcriptional regulation.</text>
</comment>
<dbReference type="PANTHER" id="PTHR14741">
    <property type="entry name" value="S-ADENOSYLMETHIONINE-DEPENDENT METHYLTRANSFERASE RELATED"/>
    <property type="match status" value="1"/>
</dbReference>
<keyword evidence="8" id="KW-0808">Transferase</keyword>
<evidence type="ECO:0000256" key="4">
    <source>
        <dbReference type="ARBA" id="ARBA00018517"/>
    </source>
</evidence>
<evidence type="ECO:0000256" key="18">
    <source>
        <dbReference type="ARBA" id="ARBA00049790"/>
    </source>
</evidence>
<dbReference type="Gene3D" id="3.40.50.150">
    <property type="entry name" value="Vaccinia Virus protein VP39"/>
    <property type="match status" value="1"/>
</dbReference>
<dbReference type="OrthoDB" id="194443at2759"/>
<dbReference type="PhylomeDB" id="B4JI43"/>
<dbReference type="GO" id="GO:0005737">
    <property type="term" value="C:cytoplasm"/>
    <property type="evidence" value="ECO:0007669"/>
    <property type="project" value="UniProtKB-SubCell"/>
</dbReference>
<evidence type="ECO:0000256" key="17">
    <source>
        <dbReference type="ARBA" id="ARBA00049075"/>
    </source>
</evidence>
<dbReference type="HOGENOM" id="CLU_029658_4_1_1"/>
<evidence type="ECO:0000256" key="9">
    <source>
        <dbReference type="ARBA" id="ARBA00022691"/>
    </source>
</evidence>
<evidence type="ECO:0000256" key="1">
    <source>
        <dbReference type="ARBA" id="ARBA00004408"/>
    </source>
</evidence>
<evidence type="ECO:0000256" key="16">
    <source>
        <dbReference type="ARBA" id="ARBA00048763"/>
    </source>
</evidence>
<keyword evidence="10" id="KW-0805">Transcription regulation</keyword>
<dbReference type="GO" id="GO:0071164">
    <property type="term" value="F:RNA cap trimethylguanosine synthase activity"/>
    <property type="evidence" value="ECO:0007669"/>
    <property type="project" value="TreeGrafter"/>
</dbReference>
<evidence type="ECO:0000256" key="13">
    <source>
        <dbReference type="ARBA" id="ARBA00025783"/>
    </source>
</evidence>
<keyword evidence="12" id="KW-0539">Nucleus</keyword>
<comment type="catalytic activity">
    <reaction evidence="15">
        <text>a 5'-end (N(7)-methyl 5'-triphosphoguanosine)-ribonucleoside in snoRNA + S-adenosyl-L-methionine = a 5'-end (N(2),N(7)-dimethyl 5'-triphosphoguanosine)-ribonucleoside in snoRNA + S-adenosyl-L-homocysteine + H(+)</text>
        <dbReference type="Rhea" id="RHEA:78475"/>
        <dbReference type="Rhea" id="RHEA-COMP:19086"/>
        <dbReference type="Rhea" id="RHEA-COMP:19088"/>
        <dbReference type="ChEBI" id="CHEBI:15378"/>
        <dbReference type="ChEBI" id="CHEBI:57856"/>
        <dbReference type="ChEBI" id="CHEBI:59789"/>
        <dbReference type="ChEBI" id="CHEBI:156461"/>
        <dbReference type="ChEBI" id="CHEBI:172880"/>
    </reaction>
    <physiologicalReaction direction="left-to-right" evidence="15">
        <dbReference type="Rhea" id="RHEA:78476"/>
    </physiologicalReaction>
</comment>
<keyword evidence="25" id="KW-1185">Reference proteome</keyword>
<keyword evidence="9" id="KW-0949">S-adenosyl-L-methionine</keyword>
<comment type="catalytic activity">
    <reaction evidence="16">
        <text>a 5'-end (N(2),N(7)-dimethyl 5'-triphosphoguanosine)-ribonucleoside in snRNA + S-adenosyl-L-methionine = a 5'-end (N(2),N(2),N(7)-trimethyl 5'-triphosphoguanosine)-ribonucleoside in snRNA + S-adenosyl-L-homocysteine + H(+)</text>
        <dbReference type="Rhea" id="RHEA:78479"/>
        <dbReference type="Rhea" id="RHEA-COMP:19087"/>
        <dbReference type="Rhea" id="RHEA-COMP:19089"/>
        <dbReference type="ChEBI" id="CHEBI:15378"/>
        <dbReference type="ChEBI" id="CHEBI:57856"/>
        <dbReference type="ChEBI" id="CHEBI:59789"/>
        <dbReference type="ChEBI" id="CHEBI:167623"/>
        <dbReference type="ChEBI" id="CHEBI:172880"/>
    </reaction>
    <physiologicalReaction direction="left-to-right" evidence="16">
        <dbReference type="Rhea" id="RHEA:78480"/>
    </physiologicalReaction>
</comment>
<evidence type="ECO:0000256" key="3">
    <source>
        <dbReference type="ARBA" id="ARBA00004604"/>
    </source>
</evidence>
<name>B4JI43_DROGR</name>
<comment type="subcellular location">
    <subcellularLocation>
        <location evidence="2">Cytoplasm</location>
    </subcellularLocation>
    <subcellularLocation>
        <location evidence="1">Nucleus</location>
        <location evidence="1">Cajal body</location>
    </subcellularLocation>
    <subcellularLocation>
        <location evidence="3">Nucleus</location>
        <location evidence="3">Nucleolus</location>
    </subcellularLocation>
</comment>
<dbReference type="OMA" id="FWQREGH"/>
<dbReference type="FunCoup" id="B4JI43">
    <property type="interactions" value="709"/>
</dbReference>
<evidence type="ECO:0000256" key="10">
    <source>
        <dbReference type="ARBA" id="ARBA00023015"/>
    </source>
</evidence>
<dbReference type="InterPro" id="IPR019012">
    <property type="entry name" value="RNA_cap_Gua-N2-MeTrfase"/>
</dbReference>
<dbReference type="EMBL" id="CH916369">
    <property type="protein sequence ID" value="EDV92924.1"/>
    <property type="molecule type" value="Genomic_DNA"/>
</dbReference>
<dbReference type="GO" id="GO:0009452">
    <property type="term" value="P:7-methylguanosine RNA capping"/>
    <property type="evidence" value="ECO:0007669"/>
    <property type="project" value="EnsemblMetazoa"/>
</dbReference>
<proteinExistence type="inferred from homology"/>
<comment type="similarity">
    <text evidence="13">Belongs to the methyltransferase superfamily. Trimethylguanosine synthase family.</text>
</comment>
<evidence type="ECO:0000256" key="14">
    <source>
        <dbReference type="ARBA" id="ARBA00047418"/>
    </source>
</evidence>
<comment type="catalytic activity">
    <reaction evidence="14">
        <text>a 5'-end (N(2),N(7)-dimethyl 5'-triphosphoguanosine)-ribonucleoside in snoRNA + S-adenosyl-L-methionine = a 5'-end (N(2),N(2),N(7)-trimethyl 5'-triphosphoguanosine)-ribonucleoside in snoRNA + S-adenosyl-L-homocysteine + H(+)</text>
        <dbReference type="Rhea" id="RHEA:78507"/>
        <dbReference type="Rhea" id="RHEA-COMP:19088"/>
        <dbReference type="Rhea" id="RHEA-COMP:19090"/>
        <dbReference type="ChEBI" id="CHEBI:15378"/>
        <dbReference type="ChEBI" id="CHEBI:57856"/>
        <dbReference type="ChEBI" id="CHEBI:59789"/>
        <dbReference type="ChEBI" id="CHEBI:167623"/>
        <dbReference type="ChEBI" id="CHEBI:172880"/>
    </reaction>
    <physiologicalReaction direction="left-to-right" evidence="14">
        <dbReference type="Rhea" id="RHEA:78508"/>
    </physiologicalReaction>
</comment>
<organism evidence="25">
    <name type="scientific">Drosophila grimshawi</name>
    <name type="common">Hawaiian fruit fly</name>
    <name type="synonym">Idiomyia grimshawi</name>
    <dbReference type="NCBI Taxonomy" id="7222"/>
    <lineage>
        <taxon>Eukaryota</taxon>
        <taxon>Metazoa</taxon>
        <taxon>Ecdysozoa</taxon>
        <taxon>Arthropoda</taxon>
        <taxon>Hexapoda</taxon>
        <taxon>Insecta</taxon>
        <taxon>Pterygota</taxon>
        <taxon>Neoptera</taxon>
        <taxon>Endopterygota</taxon>
        <taxon>Diptera</taxon>
        <taxon>Brachycera</taxon>
        <taxon>Muscomorpha</taxon>
        <taxon>Ephydroidea</taxon>
        <taxon>Drosophilidae</taxon>
        <taxon>Drosophila</taxon>
        <taxon>Hawaiian Drosophila</taxon>
    </lineage>
</organism>
<evidence type="ECO:0000256" key="8">
    <source>
        <dbReference type="ARBA" id="ARBA00022679"/>
    </source>
</evidence>